<protein>
    <recommendedName>
        <fullName evidence="4 15">NADH-ubiquinone oxidoreductase chain 6</fullName>
        <ecNumber evidence="3 15">7.1.1.2</ecNumber>
    </recommendedName>
</protein>
<keyword evidence="11 15" id="KW-0520">NAD</keyword>
<comment type="function">
    <text evidence="15">Core subunit of the mitochondrial membrane respiratory chain NADH dehydrogenase (Complex I) which catalyzes electron transfer from NADH through the respiratory chain, using ubiquinone as an electron acceptor. Essential for the catalytic activity and assembly of complex I.</text>
</comment>
<evidence type="ECO:0000256" key="15">
    <source>
        <dbReference type="RuleBase" id="RU004430"/>
    </source>
</evidence>
<geneLocation type="mitochondrion" evidence="16"/>
<dbReference type="PANTHER" id="PTHR11435">
    <property type="entry name" value="NADH UBIQUINONE OXIDOREDUCTASE SUBUNIT ND6"/>
    <property type="match status" value="1"/>
</dbReference>
<organism evidence="16">
    <name type="scientific">Enneaphyllus aeneipennis</name>
    <dbReference type="NCBI Taxonomy" id="2546605"/>
    <lineage>
        <taxon>Eukaryota</taxon>
        <taxon>Metazoa</taxon>
        <taxon>Ecdysozoa</taxon>
        <taxon>Arthropoda</taxon>
        <taxon>Hexapoda</taxon>
        <taxon>Insecta</taxon>
        <taxon>Pterygota</taxon>
        <taxon>Neoptera</taxon>
        <taxon>Endopterygota</taxon>
        <taxon>Coleoptera</taxon>
        <taxon>Polyphaga</taxon>
        <taxon>Cucujiformia</taxon>
        <taxon>Chrysomeloidea</taxon>
        <taxon>Cerambycidae</taxon>
        <taxon>Prioninae</taxon>
        <taxon>Meroscelisini</taxon>
        <taxon>Enneaphyllus</taxon>
    </lineage>
</organism>
<keyword evidence="10 15" id="KW-1133">Transmembrane helix</keyword>
<keyword evidence="15" id="KW-0830">Ubiquinone</keyword>
<comment type="subcellular location">
    <subcellularLocation>
        <location evidence="1 15">Mitochondrion membrane</location>
        <topology evidence="1 15">Multi-pass membrane protein</topology>
    </subcellularLocation>
</comment>
<proteinExistence type="inferred from homology"/>
<sequence>MIMMILMTLMTSTCFLFLQHPLSFGLILMIQTILIALMTGLLNYNYWFSYMLFLIMVGGMLVLFMYMTSIASNEKFKLSPKMFFFIMITAIFSFSFMMMDTFLINMDLFTYDLENQEIFMESKKSLNKYFNEPSSMILIMIISYLLITLIMVVKITKIEYGPLRSMI</sequence>
<feature type="transmembrane region" description="Helical" evidence="15">
    <location>
        <begin position="46"/>
        <end position="70"/>
    </location>
</feature>
<evidence type="ECO:0000256" key="11">
    <source>
        <dbReference type="ARBA" id="ARBA00023027"/>
    </source>
</evidence>
<evidence type="ECO:0000256" key="7">
    <source>
        <dbReference type="ARBA" id="ARBA00022692"/>
    </source>
</evidence>
<dbReference type="GO" id="GO:0031966">
    <property type="term" value="C:mitochondrial membrane"/>
    <property type="evidence" value="ECO:0007669"/>
    <property type="project" value="UniProtKB-SubCell"/>
</dbReference>
<keyword evidence="5 15" id="KW-0813">Transport</keyword>
<evidence type="ECO:0000256" key="9">
    <source>
        <dbReference type="ARBA" id="ARBA00022982"/>
    </source>
</evidence>
<keyword evidence="6 15" id="KW-0679">Respiratory chain</keyword>
<evidence type="ECO:0000256" key="8">
    <source>
        <dbReference type="ARBA" id="ARBA00022967"/>
    </source>
</evidence>
<feature type="transmembrane region" description="Helical" evidence="15">
    <location>
        <begin position="82"/>
        <end position="104"/>
    </location>
</feature>
<evidence type="ECO:0000256" key="3">
    <source>
        <dbReference type="ARBA" id="ARBA00012944"/>
    </source>
</evidence>
<evidence type="ECO:0000256" key="4">
    <source>
        <dbReference type="ARBA" id="ARBA00021095"/>
    </source>
</evidence>
<evidence type="ECO:0000256" key="1">
    <source>
        <dbReference type="ARBA" id="ARBA00004225"/>
    </source>
</evidence>
<evidence type="ECO:0000256" key="13">
    <source>
        <dbReference type="ARBA" id="ARBA00023136"/>
    </source>
</evidence>
<dbReference type="PANTHER" id="PTHR11435:SF1">
    <property type="entry name" value="NADH-UBIQUINONE OXIDOREDUCTASE CHAIN 6"/>
    <property type="match status" value="1"/>
</dbReference>
<evidence type="ECO:0000256" key="5">
    <source>
        <dbReference type="ARBA" id="ARBA00022448"/>
    </source>
</evidence>
<dbReference type="InterPro" id="IPR001457">
    <property type="entry name" value="NADH_UbQ/plastoQ_OxRdtase_su6"/>
</dbReference>
<name>A0A6H0N1Y2_9CUCU</name>
<dbReference type="EC" id="7.1.1.2" evidence="3 15"/>
<dbReference type="Pfam" id="PF00499">
    <property type="entry name" value="Oxidored_q3"/>
    <property type="match status" value="1"/>
</dbReference>
<accession>A0A6H0N1Y2</accession>
<dbReference type="GO" id="GO:0008137">
    <property type="term" value="F:NADH dehydrogenase (ubiquinone) activity"/>
    <property type="evidence" value="ECO:0007669"/>
    <property type="project" value="UniProtKB-EC"/>
</dbReference>
<reference evidence="16" key="1">
    <citation type="journal article" date="2020" name="Syst. Entomol.">
        <title>Museomics reveals extensive cryptic diversity of Australian prionine longhorn beetles with implications for their classification and conservation.</title>
        <authorList>
            <person name="Jin M."/>
            <person name="Zwick A."/>
            <person name="Slipinski A."/>
            <person name="Keyzer R."/>
            <person name="Pang H."/>
        </authorList>
    </citation>
    <scope>NUCLEOTIDE SEQUENCE</scope>
</reference>
<keyword evidence="12 15" id="KW-0496">Mitochondrion</keyword>
<comment type="catalytic activity">
    <reaction evidence="14 15">
        <text>a ubiquinone + NADH + 5 H(+)(in) = a ubiquinol + NAD(+) + 4 H(+)(out)</text>
        <dbReference type="Rhea" id="RHEA:29091"/>
        <dbReference type="Rhea" id="RHEA-COMP:9565"/>
        <dbReference type="Rhea" id="RHEA-COMP:9566"/>
        <dbReference type="ChEBI" id="CHEBI:15378"/>
        <dbReference type="ChEBI" id="CHEBI:16389"/>
        <dbReference type="ChEBI" id="CHEBI:17976"/>
        <dbReference type="ChEBI" id="CHEBI:57540"/>
        <dbReference type="ChEBI" id="CHEBI:57945"/>
        <dbReference type="EC" id="7.1.1.2"/>
    </reaction>
</comment>
<keyword evidence="13 15" id="KW-0472">Membrane</keyword>
<evidence type="ECO:0000256" key="12">
    <source>
        <dbReference type="ARBA" id="ARBA00023128"/>
    </source>
</evidence>
<dbReference type="EMBL" id="MK614545">
    <property type="protein sequence ID" value="QIV24702.1"/>
    <property type="molecule type" value="Genomic_DNA"/>
</dbReference>
<evidence type="ECO:0000256" key="6">
    <source>
        <dbReference type="ARBA" id="ARBA00022660"/>
    </source>
</evidence>
<feature type="transmembrane region" description="Helical" evidence="15">
    <location>
        <begin position="136"/>
        <end position="156"/>
    </location>
</feature>
<dbReference type="AlphaFoldDB" id="A0A6H0N1Y2"/>
<evidence type="ECO:0000313" key="16">
    <source>
        <dbReference type="EMBL" id="QIV24702.1"/>
    </source>
</evidence>
<comment type="similarity">
    <text evidence="2 15">Belongs to the complex I subunit 6 family.</text>
</comment>
<evidence type="ECO:0000256" key="2">
    <source>
        <dbReference type="ARBA" id="ARBA00005698"/>
    </source>
</evidence>
<evidence type="ECO:0000256" key="14">
    <source>
        <dbReference type="ARBA" id="ARBA00049551"/>
    </source>
</evidence>
<keyword evidence="9 15" id="KW-0249">Electron transport</keyword>
<evidence type="ECO:0000256" key="10">
    <source>
        <dbReference type="ARBA" id="ARBA00022989"/>
    </source>
</evidence>
<keyword evidence="7 15" id="KW-0812">Transmembrane</keyword>
<gene>
    <name evidence="16" type="primary">ND6</name>
</gene>
<keyword evidence="8 15" id="KW-1278">Translocase</keyword>
<dbReference type="InterPro" id="IPR050269">
    <property type="entry name" value="ComplexI_Subunit6"/>
</dbReference>